<reference evidence="3 4" key="1">
    <citation type="submission" date="2020-07" db="EMBL/GenBank/DDBJ databases">
        <title>Sequencing the genomes of 1000 actinobacteria strains.</title>
        <authorList>
            <person name="Klenk H.-P."/>
        </authorList>
    </citation>
    <scope>NUCLEOTIDE SEQUENCE [LARGE SCALE GENOMIC DNA]</scope>
    <source>
        <strain evidence="3 4">DSM 100723</strain>
    </source>
</reference>
<dbReference type="EMBL" id="JACGWT010000006">
    <property type="protein sequence ID" value="MBA8796109.1"/>
    <property type="molecule type" value="Genomic_DNA"/>
</dbReference>
<dbReference type="PANTHER" id="PTHR34406">
    <property type="entry name" value="PROTEIN YCEI"/>
    <property type="match status" value="1"/>
</dbReference>
<dbReference type="SMART" id="SM00867">
    <property type="entry name" value="YceI"/>
    <property type="match status" value="1"/>
</dbReference>
<dbReference type="InterPro" id="IPR007372">
    <property type="entry name" value="Lipid/polyisoprenoid-bd_YceI"/>
</dbReference>
<evidence type="ECO:0000256" key="1">
    <source>
        <dbReference type="ARBA" id="ARBA00008812"/>
    </source>
</evidence>
<feature type="domain" description="Lipid/polyisoprenoid-binding YceI-like" evidence="2">
    <location>
        <begin position="18"/>
        <end position="184"/>
    </location>
</feature>
<gene>
    <name evidence="3" type="ORF">FHX74_003750</name>
</gene>
<dbReference type="RefSeq" id="WP_182561683.1">
    <property type="nucleotide sequence ID" value="NZ_JACGWT010000006.1"/>
</dbReference>
<dbReference type="Proteomes" id="UP000523079">
    <property type="component" value="Unassembled WGS sequence"/>
</dbReference>
<evidence type="ECO:0000259" key="2">
    <source>
        <dbReference type="SMART" id="SM00867"/>
    </source>
</evidence>
<name>A0A7W3P7K0_9ACTN</name>
<proteinExistence type="inferred from homology"/>
<dbReference type="AlphaFoldDB" id="A0A7W3P7K0"/>
<dbReference type="Pfam" id="PF04264">
    <property type="entry name" value="YceI"/>
    <property type="match status" value="1"/>
</dbReference>
<keyword evidence="4" id="KW-1185">Reference proteome</keyword>
<comment type="caution">
    <text evidence="3">The sequence shown here is derived from an EMBL/GenBank/DDBJ whole genome shotgun (WGS) entry which is preliminary data.</text>
</comment>
<accession>A0A7W3P7K0</accession>
<protein>
    <submittedName>
        <fullName evidence="3">Polyisoprenoid-binding protein YceI</fullName>
    </submittedName>
</protein>
<organism evidence="3 4">
    <name type="scientific">Microlunatus kandeliicorticis</name>
    <dbReference type="NCBI Taxonomy" id="1759536"/>
    <lineage>
        <taxon>Bacteria</taxon>
        <taxon>Bacillati</taxon>
        <taxon>Actinomycetota</taxon>
        <taxon>Actinomycetes</taxon>
        <taxon>Propionibacteriales</taxon>
        <taxon>Propionibacteriaceae</taxon>
        <taxon>Microlunatus</taxon>
    </lineage>
</organism>
<evidence type="ECO:0000313" key="3">
    <source>
        <dbReference type="EMBL" id="MBA8796109.1"/>
    </source>
</evidence>
<dbReference type="InterPro" id="IPR036761">
    <property type="entry name" value="TTHA0802/YceI-like_sf"/>
</dbReference>
<sequence>MTTPSTDTLTAGELVPGTWTIDAAHSEVGFTVRHLMSKVRGRFAEFSGSVSTGAQPTDSSVRAEIVLSSIDTNQAQRDGHLRSAEIFDAERHATMTFVSTGVTGDADGYVIHGDLTIKDVTRPVELAAEFLGVATDAYGVTRLGAEATTSINRKDFGIDFNVPLEGGKLLIGDKIDITLTIEATRDAEGGQA</sequence>
<comment type="similarity">
    <text evidence="1">Belongs to the UPF0312 family.</text>
</comment>
<evidence type="ECO:0000313" key="4">
    <source>
        <dbReference type="Proteomes" id="UP000523079"/>
    </source>
</evidence>
<dbReference type="SUPFAM" id="SSF101874">
    <property type="entry name" value="YceI-like"/>
    <property type="match status" value="1"/>
</dbReference>
<dbReference type="Gene3D" id="2.40.128.110">
    <property type="entry name" value="Lipid/polyisoprenoid-binding, YceI-like"/>
    <property type="match status" value="1"/>
</dbReference>
<dbReference type="PANTHER" id="PTHR34406:SF1">
    <property type="entry name" value="PROTEIN YCEI"/>
    <property type="match status" value="1"/>
</dbReference>